<protein>
    <submittedName>
        <fullName evidence="2">Pilus assembly protein CpaE</fullName>
    </submittedName>
</protein>
<reference evidence="2 3" key="1">
    <citation type="submission" date="2018-06" db="EMBL/GenBank/DDBJ databases">
        <authorList>
            <consortium name="Pathogen Informatics"/>
            <person name="Doyle S."/>
        </authorList>
    </citation>
    <scope>NUCLEOTIDE SEQUENCE [LARGE SCALE GENOMIC DNA]</scope>
    <source>
        <strain evidence="2 3">NCTC10254</strain>
    </source>
</reference>
<evidence type="ECO:0000313" key="3">
    <source>
        <dbReference type="Proteomes" id="UP000249886"/>
    </source>
</evidence>
<sequence>MTTTPTILVSVTDPVLHPEAINIAAATGMDIIDTSDPRDIVRHAPKAAAILVDATTATHAGGIHPRGHLFLLHPEPGPVDWTLAVRIGAADAVILPAQSNKLLATLAATTAAPDSPSPAAAASVIAVTGAVGGAGTSTLAVALALQLHEIVPTVLVDADPVSPGMDLLLGCETTGGIRWADLSFRSGSIAAADLIAALPETESGLPVLTTDRGGDSTSGITEDKLLRVIGTMHHTHCVVVDLPATAPFFAALTDACDFVVLLIPAEVRAAAAASRIAHSLTARRVDTVGVVRHRGWSGLTAHDVADIVGVDVVGELGTVSQVPRVAETTGIRTLGALPRALRKAVRCVLPQEMA</sequence>
<feature type="domain" description="Rv3660c-like CheY-like N-terminal" evidence="1">
    <location>
        <begin position="11"/>
        <end position="112"/>
    </location>
</feature>
<dbReference type="InterPro" id="IPR050625">
    <property type="entry name" value="ParA/MinD_ATPase"/>
</dbReference>
<dbReference type="PANTHER" id="PTHR43384">
    <property type="entry name" value="SEPTUM SITE-DETERMINING PROTEIN MIND HOMOLOG, CHLOROPLASTIC-RELATED"/>
    <property type="match status" value="1"/>
</dbReference>
<organism evidence="2 3">
    <name type="scientific">Corynebacterium matruchotii</name>
    <dbReference type="NCBI Taxonomy" id="43768"/>
    <lineage>
        <taxon>Bacteria</taxon>
        <taxon>Bacillati</taxon>
        <taxon>Actinomycetota</taxon>
        <taxon>Actinomycetes</taxon>
        <taxon>Mycobacteriales</taxon>
        <taxon>Corynebacteriaceae</taxon>
        <taxon>Corynebacterium</taxon>
    </lineage>
</organism>
<evidence type="ECO:0000259" key="1">
    <source>
        <dbReference type="Pfam" id="PF26563"/>
    </source>
</evidence>
<dbReference type="GO" id="GO:0009898">
    <property type="term" value="C:cytoplasmic side of plasma membrane"/>
    <property type="evidence" value="ECO:0007669"/>
    <property type="project" value="TreeGrafter"/>
</dbReference>
<name>A0A6H9XC69_9CORY</name>
<dbReference type="SUPFAM" id="SSF52540">
    <property type="entry name" value="P-loop containing nucleoside triphosphate hydrolases"/>
    <property type="match status" value="1"/>
</dbReference>
<dbReference type="InterPro" id="IPR027417">
    <property type="entry name" value="P-loop_NTPase"/>
</dbReference>
<dbReference type="NCBIfam" id="TIGR03815">
    <property type="entry name" value="CpaE_hom_Actino"/>
    <property type="match status" value="1"/>
</dbReference>
<dbReference type="PANTHER" id="PTHR43384:SF11">
    <property type="entry name" value="SEPTUM SITE DETERMINING PROTEIN"/>
    <property type="match status" value="1"/>
</dbReference>
<evidence type="ECO:0000313" key="2">
    <source>
        <dbReference type="EMBL" id="SPW23753.1"/>
    </source>
</evidence>
<dbReference type="GeneID" id="84573415"/>
<dbReference type="Proteomes" id="UP000249886">
    <property type="component" value="Unassembled WGS sequence"/>
</dbReference>
<dbReference type="InterPro" id="IPR022521">
    <property type="entry name" value="Rv3660c"/>
</dbReference>
<dbReference type="GO" id="GO:0016887">
    <property type="term" value="F:ATP hydrolysis activity"/>
    <property type="evidence" value="ECO:0007669"/>
    <property type="project" value="TreeGrafter"/>
</dbReference>
<dbReference type="GO" id="GO:0005829">
    <property type="term" value="C:cytosol"/>
    <property type="evidence" value="ECO:0007669"/>
    <property type="project" value="TreeGrafter"/>
</dbReference>
<dbReference type="GO" id="GO:0051782">
    <property type="term" value="P:negative regulation of cell division"/>
    <property type="evidence" value="ECO:0007669"/>
    <property type="project" value="TreeGrafter"/>
</dbReference>
<dbReference type="GO" id="GO:0005524">
    <property type="term" value="F:ATP binding"/>
    <property type="evidence" value="ECO:0007669"/>
    <property type="project" value="TreeGrafter"/>
</dbReference>
<accession>A0A6H9XC69</accession>
<comment type="caution">
    <text evidence="2">The sequence shown here is derived from an EMBL/GenBank/DDBJ whole genome shotgun (WGS) entry which is preliminary data.</text>
</comment>
<dbReference type="RefSeq" id="WP_005525214.1">
    <property type="nucleotide sequence ID" value="NZ_CP050134.2"/>
</dbReference>
<dbReference type="EMBL" id="UARK01000001">
    <property type="protein sequence ID" value="SPW23753.1"/>
    <property type="molecule type" value="Genomic_DNA"/>
</dbReference>
<gene>
    <name evidence="2" type="primary">cpaE</name>
    <name evidence="2" type="ORF">NCTC10254_00110</name>
</gene>
<dbReference type="InterPro" id="IPR059050">
    <property type="entry name" value="Rv3660c_N"/>
</dbReference>
<dbReference type="AlphaFoldDB" id="A0A6H9XC69"/>
<dbReference type="Gene3D" id="3.40.50.300">
    <property type="entry name" value="P-loop containing nucleotide triphosphate hydrolases"/>
    <property type="match status" value="1"/>
</dbReference>
<proteinExistence type="predicted"/>
<dbReference type="Pfam" id="PF26563">
    <property type="entry name" value="Rv3660c_N"/>
    <property type="match status" value="1"/>
</dbReference>